<dbReference type="PANTHER" id="PTHR46796:SF12">
    <property type="entry name" value="HTH-TYPE DNA-BINDING TRANSCRIPTIONAL ACTIVATOR EUTR"/>
    <property type="match status" value="1"/>
</dbReference>
<dbReference type="GO" id="GO:0043565">
    <property type="term" value="F:sequence-specific DNA binding"/>
    <property type="evidence" value="ECO:0007669"/>
    <property type="project" value="InterPro"/>
</dbReference>
<dbReference type="AlphaFoldDB" id="A0A5N5VFI6"/>
<dbReference type="RefSeq" id="WP_061481690.1">
    <property type="nucleotide sequence ID" value="NZ_ANBO01000001.1"/>
</dbReference>
<keyword evidence="1" id="KW-0805">Transcription regulation</keyword>
<dbReference type="InterPro" id="IPR050204">
    <property type="entry name" value="AraC_XylS_family_regulators"/>
</dbReference>
<evidence type="ECO:0000313" key="5">
    <source>
        <dbReference type="EMBL" id="KAB7759577.1"/>
    </source>
</evidence>
<evidence type="ECO:0000256" key="3">
    <source>
        <dbReference type="ARBA" id="ARBA00023163"/>
    </source>
</evidence>
<dbReference type="InterPro" id="IPR018062">
    <property type="entry name" value="HTH_AraC-typ_CS"/>
</dbReference>
<evidence type="ECO:0000256" key="1">
    <source>
        <dbReference type="ARBA" id="ARBA00023015"/>
    </source>
</evidence>
<name>A0A5N5VFI6_MYCPH</name>
<proteinExistence type="predicted"/>
<dbReference type="SMART" id="SM00342">
    <property type="entry name" value="HTH_ARAC"/>
    <property type="match status" value="1"/>
</dbReference>
<reference evidence="5 6" key="1">
    <citation type="submission" date="2012-10" db="EMBL/GenBank/DDBJ databases">
        <title>The draft sequence of the Mycobacterium pheli genome.</title>
        <authorList>
            <person name="Pettersson B.M.F."/>
            <person name="Das S."/>
            <person name="Dasgupta S."/>
            <person name="Bhattacharya A."/>
            <person name="Kirsebom L.A."/>
        </authorList>
    </citation>
    <scope>NUCLEOTIDE SEQUENCE [LARGE SCALE GENOMIC DNA]</scope>
    <source>
        <strain evidence="5 6">CCUG 21000</strain>
    </source>
</reference>
<sequence length="316" mass="35028">MRSEDVVFESDDLGETEEFLVKNYARMSLGADAPHAGLRITRRFLGDISFDEVRFGFEMSFDSEPMGRVTLCRVRSGHIEQTVAGQPLDVVCPGDIALVSLPDLPYSGRMEPARYDLIMFDPDLLDRVATPESRRPGDRVRLTGVRPISAAAARQLDHTMTYIRETMLNQDAPTPLLTSSLANLLASVMVATMPTNAALDPDGTDRADARPAVLRKAIAFIEENAQSDISLTDVAAAVHVTARTLQYMFRRHLDLTPMEYLRRVRLDHAHHDLQHADPAATTVSTIAARWGFGHVGRFSGMYRRVYGCTPSATLRA</sequence>
<evidence type="ECO:0000259" key="4">
    <source>
        <dbReference type="PROSITE" id="PS01124"/>
    </source>
</evidence>
<accession>A0A5N5VFI6</accession>
<keyword evidence="3" id="KW-0804">Transcription</keyword>
<protein>
    <submittedName>
        <fullName evidence="5">AraC family transcriptional regulator</fullName>
    </submittedName>
</protein>
<dbReference type="InterPro" id="IPR018060">
    <property type="entry name" value="HTH_AraC"/>
</dbReference>
<keyword evidence="6" id="KW-1185">Reference proteome</keyword>
<dbReference type="GeneID" id="74305034"/>
<feature type="domain" description="HTH araC/xylS-type" evidence="4">
    <location>
        <begin position="215"/>
        <end position="316"/>
    </location>
</feature>
<dbReference type="PROSITE" id="PS00041">
    <property type="entry name" value="HTH_ARAC_FAMILY_1"/>
    <property type="match status" value="1"/>
</dbReference>
<dbReference type="EMBL" id="ANBP01000001">
    <property type="protein sequence ID" value="KAB7759577.1"/>
    <property type="molecule type" value="Genomic_DNA"/>
</dbReference>
<evidence type="ECO:0000256" key="2">
    <source>
        <dbReference type="ARBA" id="ARBA00023125"/>
    </source>
</evidence>
<gene>
    <name evidence="5" type="ORF">MPHL21000_00655</name>
</gene>
<dbReference type="Pfam" id="PF12833">
    <property type="entry name" value="HTH_18"/>
    <property type="match status" value="1"/>
</dbReference>
<organism evidence="5 6">
    <name type="scientific">Mycolicibacterium phlei DSM 43239 = CCUG 21000</name>
    <dbReference type="NCBI Taxonomy" id="1226750"/>
    <lineage>
        <taxon>Bacteria</taxon>
        <taxon>Bacillati</taxon>
        <taxon>Actinomycetota</taxon>
        <taxon>Actinomycetes</taxon>
        <taxon>Mycobacteriales</taxon>
        <taxon>Mycobacteriaceae</taxon>
        <taxon>Mycolicibacterium</taxon>
    </lineage>
</organism>
<dbReference type="Proteomes" id="UP000325690">
    <property type="component" value="Unassembled WGS sequence"/>
</dbReference>
<dbReference type="PANTHER" id="PTHR46796">
    <property type="entry name" value="HTH-TYPE TRANSCRIPTIONAL ACTIVATOR RHAS-RELATED"/>
    <property type="match status" value="1"/>
</dbReference>
<dbReference type="Gene3D" id="1.10.10.60">
    <property type="entry name" value="Homeodomain-like"/>
    <property type="match status" value="1"/>
</dbReference>
<dbReference type="SUPFAM" id="SSF46689">
    <property type="entry name" value="Homeodomain-like"/>
    <property type="match status" value="2"/>
</dbReference>
<evidence type="ECO:0000313" key="6">
    <source>
        <dbReference type="Proteomes" id="UP000325690"/>
    </source>
</evidence>
<keyword evidence="2" id="KW-0238">DNA-binding</keyword>
<comment type="caution">
    <text evidence="5">The sequence shown here is derived from an EMBL/GenBank/DDBJ whole genome shotgun (WGS) entry which is preliminary data.</text>
</comment>
<dbReference type="InterPro" id="IPR009057">
    <property type="entry name" value="Homeodomain-like_sf"/>
</dbReference>
<dbReference type="PROSITE" id="PS01124">
    <property type="entry name" value="HTH_ARAC_FAMILY_2"/>
    <property type="match status" value="1"/>
</dbReference>
<dbReference type="GO" id="GO:0003700">
    <property type="term" value="F:DNA-binding transcription factor activity"/>
    <property type="evidence" value="ECO:0007669"/>
    <property type="project" value="InterPro"/>
</dbReference>